<evidence type="ECO:0000313" key="1">
    <source>
        <dbReference type="EMBL" id="GMI72031.1"/>
    </source>
</evidence>
<reference evidence="1" key="1">
    <citation type="submission" date="2023-05" db="EMBL/GenBank/DDBJ databases">
        <title>Genome and transcriptome analyses reveal genes involved in the formation of fine ridges on petal epidermal cells in Hibiscus trionum.</title>
        <authorList>
            <person name="Koshimizu S."/>
            <person name="Masuda S."/>
            <person name="Ishii T."/>
            <person name="Shirasu K."/>
            <person name="Hoshino A."/>
            <person name="Arita M."/>
        </authorList>
    </citation>
    <scope>NUCLEOTIDE SEQUENCE</scope>
    <source>
        <strain evidence="1">Hamamatsu line</strain>
    </source>
</reference>
<gene>
    <name evidence="1" type="ORF">HRI_000872400</name>
</gene>
<organism evidence="1 2">
    <name type="scientific">Hibiscus trionum</name>
    <name type="common">Flower of an hour</name>
    <dbReference type="NCBI Taxonomy" id="183268"/>
    <lineage>
        <taxon>Eukaryota</taxon>
        <taxon>Viridiplantae</taxon>
        <taxon>Streptophyta</taxon>
        <taxon>Embryophyta</taxon>
        <taxon>Tracheophyta</taxon>
        <taxon>Spermatophyta</taxon>
        <taxon>Magnoliopsida</taxon>
        <taxon>eudicotyledons</taxon>
        <taxon>Gunneridae</taxon>
        <taxon>Pentapetalae</taxon>
        <taxon>rosids</taxon>
        <taxon>malvids</taxon>
        <taxon>Malvales</taxon>
        <taxon>Malvaceae</taxon>
        <taxon>Malvoideae</taxon>
        <taxon>Hibiscus</taxon>
    </lineage>
</organism>
<name>A0A9W7H744_HIBTR</name>
<proteinExistence type="predicted"/>
<keyword evidence="2" id="KW-1185">Reference proteome</keyword>
<dbReference type="AlphaFoldDB" id="A0A9W7H744"/>
<comment type="caution">
    <text evidence="1">The sequence shown here is derived from an EMBL/GenBank/DDBJ whole genome shotgun (WGS) entry which is preliminary data.</text>
</comment>
<accession>A0A9W7H744</accession>
<protein>
    <submittedName>
        <fullName evidence="1">Uncharacterized protein</fullName>
    </submittedName>
</protein>
<sequence>MVQDMQFLQVSEQNPSTVLNERNYNGSTPGVDVPSDVFSVKGLQGSRRDILRYGSLGVALSCLYFAVTNRKAMQYASPKAIWNMLFAAQSPFSGPSEDGSRSARVQQFVNYLSDLESR</sequence>
<evidence type="ECO:0000313" key="2">
    <source>
        <dbReference type="Proteomes" id="UP001165190"/>
    </source>
</evidence>
<dbReference type="EMBL" id="BSYR01000010">
    <property type="protein sequence ID" value="GMI72031.1"/>
    <property type="molecule type" value="Genomic_DNA"/>
</dbReference>
<dbReference type="Proteomes" id="UP001165190">
    <property type="component" value="Unassembled WGS sequence"/>
</dbReference>
<dbReference type="OrthoDB" id="273823at2759"/>